<accession>A0ACB8QC21</accession>
<name>A0ACB8QC21_9AGAM</name>
<protein>
    <submittedName>
        <fullName evidence="1">RdRP-domain-containing protein</fullName>
    </submittedName>
</protein>
<reference evidence="1" key="2">
    <citation type="journal article" date="2022" name="New Phytol.">
        <title>Evolutionary transition to the ectomycorrhizal habit in the genomes of a hyperdiverse lineage of mushroom-forming fungi.</title>
        <authorList>
            <person name="Looney B."/>
            <person name="Miyauchi S."/>
            <person name="Morin E."/>
            <person name="Drula E."/>
            <person name="Courty P.E."/>
            <person name="Kohler A."/>
            <person name="Kuo A."/>
            <person name="LaButti K."/>
            <person name="Pangilinan J."/>
            <person name="Lipzen A."/>
            <person name="Riley R."/>
            <person name="Andreopoulos W."/>
            <person name="He G."/>
            <person name="Johnson J."/>
            <person name="Nolan M."/>
            <person name="Tritt A."/>
            <person name="Barry K.W."/>
            <person name="Grigoriev I.V."/>
            <person name="Nagy L.G."/>
            <person name="Hibbett D."/>
            <person name="Henrissat B."/>
            <person name="Matheny P.B."/>
            <person name="Labbe J."/>
            <person name="Martin F.M."/>
        </authorList>
    </citation>
    <scope>NUCLEOTIDE SEQUENCE</scope>
    <source>
        <strain evidence="1">EC-137</strain>
    </source>
</reference>
<gene>
    <name evidence="1" type="ORF">K488DRAFT_80289</name>
</gene>
<organism evidence="1 2">
    <name type="scientific">Vararia minispora EC-137</name>
    <dbReference type="NCBI Taxonomy" id="1314806"/>
    <lineage>
        <taxon>Eukaryota</taxon>
        <taxon>Fungi</taxon>
        <taxon>Dikarya</taxon>
        <taxon>Basidiomycota</taxon>
        <taxon>Agaricomycotina</taxon>
        <taxon>Agaricomycetes</taxon>
        <taxon>Russulales</taxon>
        <taxon>Lachnocladiaceae</taxon>
        <taxon>Vararia</taxon>
    </lineage>
</organism>
<dbReference type="Proteomes" id="UP000814128">
    <property type="component" value="Unassembled WGS sequence"/>
</dbReference>
<sequence length="1221" mass="139288">MEFTIRGVDHDATKFEVQRIIQNVLHGPDVYDPQDPHYKGRLPNFMVKLNPSHVGREHDGSGTLVVPRRLGDRFREWLASPMNRILVRGHKVRFIKSPRKVSQEERQVLENALYIGPDQEEKRHRILQYTQYRLRVAKMQFGAWYRPPAIGQMLQDRVFSVEYERDCTRESAGYIEVVYDHKLIKIELGNRFTEEQCQYVVVKLTSIKKIGVGVESFGNPYIIFDMYVPPTFEEKSFNDRPREGFKRKMFKDRDRVSALDDAHACVAPYSPHLRVVLFDMADCKAFYDLCCIAQLEPRPVRKDRIEANKCMYFSSKQLWSAERWMRTLSWNDAFQIEALLRNGTLNTQDVLFDLRPHIGQVIKRFGPLSSDILRLYNVALGLRHPDESPVQCLLRVADDNAAIESVVVPPGQFLCHHITFTPTRVLLEGPYVTQSNRIIRRYQKDYAPHLLENFVRVDFREEDRLSYRWDREVDGTYFLHQRVGKILKEGFNLGGKSFEFLAYSNSALRSHAVWFMSPFQDPDEGYVNAERIRSSIGDFSDLRTTPSKLAARIAQAFTATDPSVNLVIGQWEEMPDIETELPSGRISCHTDGVGTISPELGDMIWDVMCAASRGYRSNRVRPSAYQIRFLGYKGVVAIDHRLKGVLMRLRPSQRKFHSHEVGEAPLEIARAFDYPNAAYLNKPIVMVLEDRGVDKNAFIELQELAKMQVYTAQDSLPNFRNFLRASNLGLKFHLPFILEQLYLLGLDLTDRDGKRVLGNNLMGRLLRYGINNVLRDIKHRARIPVPKSYQLVGVADEGTTYVKEGHSKNGDIFTLKPGNIYACIQNSADEEPVFLKGNCVISRSPVVHPGDVQRVFAIGEPPKDKECFFRGLKNCVVLPTEGERSLASCLGGGDLDGDVFDIYIGNPELLPVMVEQAATYDSVTPYQLPDGRTATIEDICDFVVEYINSDVLALDHCRSIQGSVISRAVDYAKHGNPIDLDSEKLPRFLIPYKPDWHKAEVTNPHDNDYYVSTRALGHLYRGIQLEDVKTPVDIPVSEPGPPLTDSISFVLLPIVQDVFAATLEGEPVESDSDLASMAANHFARYARELRYIRATHTLTDTPTAKLDEEEVILGVILSTCTQKRWREDRVFKMKLHTEALVRDIRARLTGLPDDEDIPGLRAAVRRSWVAWIWCQENTEKEGSVSFGLLVLGSLLDALKRLNVLPEPLPTLPADAEEEEWW</sequence>
<evidence type="ECO:0000313" key="2">
    <source>
        <dbReference type="Proteomes" id="UP000814128"/>
    </source>
</evidence>
<reference evidence="1" key="1">
    <citation type="submission" date="2021-02" db="EMBL/GenBank/DDBJ databases">
        <authorList>
            <consortium name="DOE Joint Genome Institute"/>
            <person name="Ahrendt S."/>
            <person name="Looney B.P."/>
            <person name="Miyauchi S."/>
            <person name="Morin E."/>
            <person name="Drula E."/>
            <person name="Courty P.E."/>
            <person name="Chicoki N."/>
            <person name="Fauchery L."/>
            <person name="Kohler A."/>
            <person name="Kuo A."/>
            <person name="Labutti K."/>
            <person name="Pangilinan J."/>
            <person name="Lipzen A."/>
            <person name="Riley R."/>
            <person name="Andreopoulos W."/>
            <person name="He G."/>
            <person name="Johnson J."/>
            <person name="Barry K.W."/>
            <person name="Grigoriev I.V."/>
            <person name="Nagy L."/>
            <person name="Hibbett D."/>
            <person name="Henrissat B."/>
            <person name="Matheny P.B."/>
            <person name="Labbe J."/>
            <person name="Martin F."/>
        </authorList>
    </citation>
    <scope>NUCLEOTIDE SEQUENCE</scope>
    <source>
        <strain evidence="1">EC-137</strain>
    </source>
</reference>
<evidence type="ECO:0000313" key="1">
    <source>
        <dbReference type="EMBL" id="KAI0029220.1"/>
    </source>
</evidence>
<proteinExistence type="predicted"/>
<keyword evidence="2" id="KW-1185">Reference proteome</keyword>
<comment type="caution">
    <text evidence="1">The sequence shown here is derived from an EMBL/GenBank/DDBJ whole genome shotgun (WGS) entry which is preliminary data.</text>
</comment>
<dbReference type="EMBL" id="MU273690">
    <property type="protein sequence ID" value="KAI0029220.1"/>
    <property type="molecule type" value="Genomic_DNA"/>
</dbReference>